<dbReference type="Gene3D" id="3.30.930.10">
    <property type="entry name" value="Bira Bifunctional Protein, Domain 2"/>
    <property type="match status" value="1"/>
</dbReference>
<dbReference type="HAMAP" id="MF_00127">
    <property type="entry name" value="His_tRNA_synth"/>
    <property type="match status" value="1"/>
</dbReference>
<organism evidence="6 7">
    <name type="scientific">Ureaplasma diversum NCTC 246</name>
    <dbReference type="NCBI Taxonomy" id="1188241"/>
    <lineage>
        <taxon>Bacteria</taxon>
        <taxon>Bacillati</taxon>
        <taxon>Mycoplasmatota</taxon>
        <taxon>Mycoplasmoidales</taxon>
        <taxon>Mycoplasmoidaceae</taxon>
        <taxon>Ureaplasma</taxon>
    </lineage>
</organism>
<dbReference type="GO" id="GO:0005737">
    <property type="term" value="C:cytoplasm"/>
    <property type="evidence" value="ECO:0007669"/>
    <property type="project" value="UniProtKB-SubCell"/>
</dbReference>
<evidence type="ECO:0000256" key="2">
    <source>
        <dbReference type="ARBA" id="ARBA00022840"/>
    </source>
</evidence>
<dbReference type="OrthoDB" id="9800814at2"/>
<feature type="binding site" evidence="4">
    <location>
        <position position="259"/>
    </location>
    <ligand>
        <name>L-histidine</name>
        <dbReference type="ChEBI" id="CHEBI:57595"/>
    </ligand>
</feature>
<keyword evidence="3" id="KW-0436">Ligase</keyword>
<dbReference type="Pfam" id="PF13393">
    <property type="entry name" value="tRNA-synt_His"/>
    <property type="match status" value="1"/>
</dbReference>
<comment type="subcellular location">
    <subcellularLocation>
        <location evidence="3">Cytoplasm</location>
    </subcellularLocation>
</comment>
<gene>
    <name evidence="3 6" type="primary">hisS</name>
    <name evidence="6" type="ORF">UDIV_4930</name>
</gene>
<dbReference type="NCBIfam" id="TIGR00442">
    <property type="entry name" value="hisS"/>
    <property type="match status" value="1"/>
</dbReference>
<comment type="caution">
    <text evidence="6">The sequence shown here is derived from an EMBL/GenBank/DDBJ whole genome shotgun (WGS) entry which is preliminary data.</text>
</comment>
<dbReference type="PROSITE" id="PS50862">
    <property type="entry name" value="AA_TRNA_LIGASE_II"/>
    <property type="match status" value="1"/>
</dbReference>
<keyword evidence="7" id="KW-1185">Reference proteome</keyword>
<dbReference type="CDD" id="cd00773">
    <property type="entry name" value="HisRS-like_core"/>
    <property type="match status" value="1"/>
</dbReference>
<dbReference type="InterPro" id="IPR006195">
    <property type="entry name" value="aa-tRNA-synth_II"/>
</dbReference>
<keyword evidence="3" id="KW-0963">Cytoplasm</keyword>
<keyword evidence="2 3" id="KW-0067">ATP-binding</keyword>
<feature type="binding site" evidence="4">
    <location>
        <position position="114"/>
    </location>
    <ligand>
        <name>L-histidine</name>
        <dbReference type="ChEBI" id="CHEBI:57595"/>
    </ligand>
</feature>
<keyword evidence="3" id="KW-0648">Protein biosynthesis</keyword>
<comment type="subunit">
    <text evidence="3">Homodimer.</text>
</comment>
<dbReference type="AlphaFoldDB" id="A0A084EXR0"/>
<dbReference type="PANTHER" id="PTHR43707:SF1">
    <property type="entry name" value="HISTIDINE--TRNA LIGASE, MITOCHONDRIAL-RELATED"/>
    <property type="match status" value="1"/>
</dbReference>
<feature type="binding site" evidence="4">
    <location>
        <position position="132"/>
    </location>
    <ligand>
        <name>L-histidine</name>
        <dbReference type="ChEBI" id="CHEBI:57595"/>
    </ligand>
</feature>
<feature type="binding site" evidence="4">
    <location>
        <begin position="82"/>
        <end position="84"/>
    </location>
    <ligand>
        <name>L-histidine</name>
        <dbReference type="ChEBI" id="CHEBI:57595"/>
    </ligand>
</feature>
<dbReference type="Gene3D" id="3.40.50.800">
    <property type="entry name" value="Anticodon-binding domain"/>
    <property type="match status" value="1"/>
</dbReference>
<proteinExistence type="inferred from homology"/>
<dbReference type="PIRSF" id="PIRSF001549">
    <property type="entry name" value="His-tRNA_synth"/>
    <property type="match status" value="1"/>
</dbReference>
<dbReference type="RefSeq" id="WP_038102994.1">
    <property type="nucleotide sequence ID" value="NZ_JFDP01000060.1"/>
</dbReference>
<keyword evidence="3" id="KW-0547">Nucleotide-binding</keyword>
<feature type="binding site" evidence="4">
    <location>
        <begin position="263"/>
        <end position="264"/>
    </location>
    <ligand>
        <name>L-histidine</name>
        <dbReference type="ChEBI" id="CHEBI:57595"/>
    </ligand>
</feature>
<feature type="binding site" evidence="4">
    <location>
        <position position="128"/>
    </location>
    <ligand>
        <name>L-histidine</name>
        <dbReference type="ChEBI" id="CHEBI:57595"/>
    </ligand>
</feature>
<name>A0A084EXR0_9BACT</name>
<dbReference type="InterPro" id="IPR036621">
    <property type="entry name" value="Anticodon-bd_dom_sf"/>
</dbReference>
<sequence>MSNYNRVRGTVDLYGLDMLLFKQLEQTLFKISNQYHFKMIQTPIFEEAKLFQRTAGDSSDLVSKEMYLFKDKGDRLLALRPEGTAGVIRAVVEEKMLNNNPYPLKLMYFSSCFRYERPQSGRQRQFHQFGVELLNANSIYDDFQVISLADQILKQLKIVDYNLEINYISTPKQRLAWINALKTYFYQYYDQLTPVSQQRLETNVLRILDDKEEAHKNFVKNAPKISAYISQDEQQEFDQLLKLLDQANIKYQINYNLVRGLDYYEGVVFEFVSTANVLVGQSTLIGGGRYGSLVSELNGPNVQGVGFGLGVERILIMLKYYLDQEQTNQLLKKDAPVYLVGCLDANLLTNLNQLVHHLRANSKLVIESNYNSYKIDKLLKQGERINAQYLLLLAPTEFANNQLIVRNLVTKTQQCVDYHQFIKENIDNE</sequence>
<dbReference type="SUPFAM" id="SSF52954">
    <property type="entry name" value="Class II aaRS ABD-related"/>
    <property type="match status" value="1"/>
</dbReference>
<dbReference type="eggNOG" id="COG0124">
    <property type="taxonomic scope" value="Bacteria"/>
</dbReference>
<dbReference type="GO" id="GO:0005524">
    <property type="term" value="F:ATP binding"/>
    <property type="evidence" value="ECO:0007669"/>
    <property type="project" value="UniProtKB-UniRule"/>
</dbReference>
<evidence type="ECO:0000256" key="4">
    <source>
        <dbReference type="PIRSR" id="PIRSR001549-1"/>
    </source>
</evidence>
<evidence type="ECO:0000256" key="1">
    <source>
        <dbReference type="ARBA" id="ARBA00008226"/>
    </source>
</evidence>
<dbReference type="InterPro" id="IPR004516">
    <property type="entry name" value="HisRS/HisZ"/>
</dbReference>
<dbReference type="EC" id="6.1.1.21" evidence="3"/>
<feature type="domain" description="Aminoacyl-transfer RNA synthetases class-II family profile" evidence="5">
    <location>
        <begin position="1"/>
        <end position="318"/>
    </location>
</feature>
<evidence type="ECO:0000313" key="7">
    <source>
        <dbReference type="Proteomes" id="UP000028537"/>
    </source>
</evidence>
<evidence type="ECO:0000256" key="3">
    <source>
        <dbReference type="HAMAP-Rule" id="MF_00127"/>
    </source>
</evidence>
<dbReference type="EMBL" id="JFDP01000060">
    <property type="protein sequence ID" value="KEZ22752.1"/>
    <property type="molecule type" value="Genomic_DNA"/>
</dbReference>
<evidence type="ECO:0000259" key="5">
    <source>
        <dbReference type="PROSITE" id="PS50862"/>
    </source>
</evidence>
<reference evidence="6 7" key="1">
    <citation type="submission" date="2014-02" db="EMBL/GenBank/DDBJ databases">
        <title>Genome sequence of Ureaplasma diversum strain 246.</title>
        <authorList>
            <person name="Sirand-Pugnet P."/>
            <person name="Breton M."/>
            <person name="Dordet-Frisoni E."/>
            <person name="Baranowski E."/>
            <person name="Barre A."/>
            <person name="Couture C."/>
            <person name="Dupuy V."/>
            <person name="Gaurivaud P."/>
            <person name="Jacob D."/>
            <person name="Lemaitre C."/>
            <person name="Manso-Silvan L."/>
            <person name="Nikolski M."/>
            <person name="Nouvel L.-X."/>
            <person name="Poumarat F."/>
            <person name="Tardy F."/>
            <person name="Thebault P."/>
            <person name="Theil S."/>
            <person name="Citti C."/>
            <person name="Thiaucourt F."/>
            <person name="Blanchard A."/>
        </authorList>
    </citation>
    <scope>NUCLEOTIDE SEQUENCE [LARGE SCALE GENOMIC DNA]</scope>
    <source>
        <strain evidence="6 7">NCTC 246</strain>
    </source>
</reference>
<dbReference type="GO" id="GO:0006427">
    <property type="term" value="P:histidyl-tRNA aminoacylation"/>
    <property type="evidence" value="ECO:0007669"/>
    <property type="project" value="UniProtKB-UniRule"/>
</dbReference>
<keyword evidence="3 6" id="KW-0030">Aminoacyl-tRNA synthetase</keyword>
<evidence type="ECO:0000313" key="6">
    <source>
        <dbReference type="EMBL" id="KEZ22752.1"/>
    </source>
</evidence>
<dbReference type="PANTHER" id="PTHR43707">
    <property type="entry name" value="HISTIDYL-TRNA SYNTHETASE"/>
    <property type="match status" value="1"/>
</dbReference>
<dbReference type="Proteomes" id="UP000028537">
    <property type="component" value="Unassembled WGS sequence"/>
</dbReference>
<dbReference type="InterPro" id="IPR041715">
    <property type="entry name" value="HisRS-like_core"/>
</dbReference>
<dbReference type="InterPro" id="IPR045864">
    <property type="entry name" value="aa-tRNA-synth_II/BPL/LPL"/>
</dbReference>
<comment type="catalytic activity">
    <reaction evidence="3">
        <text>tRNA(His) + L-histidine + ATP = L-histidyl-tRNA(His) + AMP + diphosphate + H(+)</text>
        <dbReference type="Rhea" id="RHEA:17313"/>
        <dbReference type="Rhea" id="RHEA-COMP:9665"/>
        <dbReference type="Rhea" id="RHEA-COMP:9689"/>
        <dbReference type="ChEBI" id="CHEBI:15378"/>
        <dbReference type="ChEBI" id="CHEBI:30616"/>
        <dbReference type="ChEBI" id="CHEBI:33019"/>
        <dbReference type="ChEBI" id="CHEBI:57595"/>
        <dbReference type="ChEBI" id="CHEBI:78442"/>
        <dbReference type="ChEBI" id="CHEBI:78527"/>
        <dbReference type="ChEBI" id="CHEBI:456215"/>
        <dbReference type="EC" id="6.1.1.21"/>
    </reaction>
</comment>
<dbReference type="InterPro" id="IPR015807">
    <property type="entry name" value="His-tRNA-ligase"/>
</dbReference>
<comment type="similarity">
    <text evidence="1 3">Belongs to the class-II aminoacyl-tRNA synthetase family.</text>
</comment>
<dbReference type="GO" id="GO:0004821">
    <property type="term" value="F:histidine-tRNA ligase activity"/>
    <property type="evidence" value="ECO:0007669"/>
    <property type="project" value="UniProtKB-UniRule"/>
</dbReference>
<dbReference type="SUPFAM" id="SSF55681">
    <property type="entry name" value="Class II aaRS and biotin synthetases"/>
    <property type="match status" value="1"/>
</dbReference>
<accession>A0A084EXR0</accession>
<protein>
    <recommendedName>
        <fullName evidence="3">Histidine--tRNA ligase</fullName>
        <ecNumber evidence="3">6.1.1.21</ecNumber>
    </recommendedName>
    <alternativeName>
        <fullName evidence="3">Histidyl-tRNA synthetase</fullName>
        <shortName evidence="3">HisRS</shortName>
    </alternativeName>
</protein>